<name>A0AAW9IXI8_CLOPF</name>
<proteinExistence type="predicted"/>
<dbReference type="GO" id="GO:1901135">
    <property type="term" value="P:carbohydrate derivative metabolic process"/>
    <property type="evidence" value="ECO:0007669"/>
    <property type="project" value="InterPro"/>
</dbReference>
<dbReference type="InterPro" id="IPR046348">
    <property type="entry name" value="SIS_dom_sf"/>
</dbReference>
<sequence length="103" mass="11703">MITNKYLEFVISKLKEVQETQSENIEKAADLIVESCKKGGRFYVFGSGHSHMVAEELYIRAGGLAYVKGILPPELMLHEMPNKSTYLERLDGYSKSILDLYKV</sequence>
<evidence type="ECO:0000313" key="3">
    <source>
        <dbReference type="Proteomes" id="UP001292368"/>
    </source>
</evidence>
<dbReference type="InterPro" id="IPR001347">
    <property type="entry name" value="SIS_dom"/>
</dbReference>
<dbReference type="RefSeq" id="WP_322382422.1">
    <property type="nucleotide sequence ID" value="NZ_WNVM01000590.1"/>
</dbReference>
<protein>
    <submittedName>
        <fullName evidence="2">SIS domain-containing protein</fullName>
    </submittedName>
</protein>
<evidence type="ECO:0000259" key="1">
    <source>
        <dbReference type="Pfam" id="PF13580"/>
    </source>
</evidence>
<dbReference type="Pfam" id="PF13580">
    <property type="entry name" value="SIS_2"/>
    <property type="match status" value="1"/>
</dbReference>
<reference evidence="2" key="1">
    <citation type="submission" date="2019-11" db="EMBL/GenBank/DDBJ databases">
        <title>Characterization of Clostridium perfringens isolates from swine manure treated agricultural soils.</title>
        <authorList>
            <person name="Wushke S.T."/>
        </authorList>
    </citation>
    <scope>NUCLEOTIDE SEQUENCE</scope>
    <source>
        <strain evidence="2">V2</strain>
    </source>
</reference>
<dbReference type="EMBL" id="WNVM01000590">
    <property type="protein sequence ID" value="MDZ5010628.1"/>
    <property type="molecule type" value="Genomic_DNA"/>
</dbReference>
<dbReference type="Proteomes" id="UP001292368">
    <property type="component" value="Unassembled WGS sequence"/>
</dbReference>
<dbReference type="Gene3D" id="3.40.50.10490">
    <property type="entry name" value="Glucose-6-phosphate isomerase like protein, domain 1"/>
    <property type="match status" value="1"/>
</dbReference>
<accession>A0AAW9IXI8</accession>
<dbReference type="SUPFAM" id="SSF53697">
    <property type="entry name" value="SIS domain"/>
    <property type="match status" value="1"/>
</dbReference>
<evidence type="ECO:0000313" key="2">
    <source>
        <dbReference type="EMBL" id="MDZ5010628.1"/>
    </source>
</evidence>
<organism evidence="2 3">
    <name type="scientific">Clostridium perfringens</name>
    <dbReference type="NCBI Taxonomy" id="1502"/>
    <lineage>
        <taxon>Bacteria</taxon>
        <taxon>Bacillati</taxon>
        <taxon>Bacillota</taxon>
        <taxon>Clostridia</taxon>
        <taxon>Eubacteriales</taxon>
        <taxon>Clostridiaceae</taxon>
        <taxon>Clostridium</taxon>
    </lineage>
</organism>
<feature type="domain" description="SIS" evidence="1">
    <location>
        <begin position="5"/>
        <end position="102"/>
    </location>
</feature>
<comment type="caution">
    <text evidence="2">The sequence shown here is derived from an EMBL/GenBank/DDBJ whole genome shotgun (WGS) entry which is preliminary data.</text>
</comment>
<dbReference type="GO" id="GO:0097367">
    <property type="term" value="F:carbohydrate derivative binding"/>
    <property type="evidence" value="ECO:0007669"/>
    <property type="project" value="InterPro"/>
</dbReference>
<feature type="non-terminal residue" evidence="2">
    <location>
        <position position="103"/>
    </location>
</feature>
<gene>
    <name evidence="2" type="ORF">GNF77_17355</name>
</gene>
<dbReference type="AlphaFoldDB" id="A0AAW9IXI8"/>